<dbReference type="InterPro" id="IPR036779">
    <property type="entry name" value="LysM_dom_sf"/>
</dbReference>
<reference evidence="3 4" key="1">
    <citation type="submission" date="2021-03" db="EMBL/GenBank/DDBJ databases">
        <title>Genomic Encyclopedia of Type Strains, Phase IV (KMG-IV): sequencing the most valuable type-strain genomes for metagenomic binning, comparative biology and taxonomic classification.</title>
        <authorList>
            <person name="Goeker M."/>
        </authorList>
    </citation>
    <scope>NUCLEOTIDE SEQUENCE [LARGE SCALE GENOMIC DNA]</scope>
    <source>
        <strain evidence="3 4">DSM 24738</strain>
    </source>
</reference>
<dbReference type="InterPro" id="IPR048862">
    <property type="entry name" value="SPOCS_spoVID_N"/>
</dbReference>
<protein>
    <submittedName>
        <fullName evidence="3">Stage VI sporulation protein D</fullName>
    </submittedName>
</protein>
<evidence type="ECO:0000313" key="3">
    <source>
        <dbReference type="EMBL" id="MBP1930395.1"/>
    </source>
</evidence>
<feature type="region of interest" description="Disordered" evidence="1">
    <location>
        <begin position="260"/>
        <end position="314"/>
    </location>
</feature>
<dbReference type="InterPro" id="IPR018392">
    <property type="entry name" value="LysM"/>
</dbReference>
<dbReference type="RefSeq" id="WP_209808354.1">
    <property type="nucleotide sequence ID" value="NZ_JAGGKT010000001.1"/>
</dbReference>
<proteinExistence type="predicted"/>
<gene>
    <name evidence="3" type="ORF">J2Z37_000382</name>
</gene>
<sequence length="456" mass="51957">MNKNSLGTYQFDIKETIKLSQQQIPIEEIEEMEIVPNVEIEQRGEEIEITGSLYVYGSYRGNNENKILSETNDLPHSYEESVQFTPLSADRGPFSPLTKEDKLEHRIPVKITLPSGKVRDVSDVYAYINSFDYDLMSQHQIEIIASLIIGGFVEKEDEMKKKTILEEQLEFVHIAGGTGESKQEPTLEERLAAIEDQVPKIAEPTPAEEERIQLSSEKIEQVQAMEAMENERPIAPIEKEVKVEAAPEVRDEPKVSAIEVRNELEANAESEVSEEPEIADTPEIKAEEKAEEKGERQEEEENDLESRTPLDNVIALPNLGQAPEENVEVISEMEEDIRVAITGKGTKQDREEITSLSSIFSRRPVREEVEQTPNLERSEDAAEDEEEKEEHLYLTNFMESNQEQFTKLKLCIVQKDETIEEIAERYRIQAESILRANQAVRTQISQGQILYIPVKG</sequence>
<name>A0ABS4GJG4_9BACL</name>
<comment type="caution">
    <text evidence="3">The sequence shown here is derived from an EMBL/GenBank/DDBJ whole genome shotgun (WGS) entry which is preliminary data.</text>
</comment>
<accession>A0ABS4GJG4</accession>
<organism evidence="3 4">
    <name type="scientific">Ammoniphilus resinae</name>
    <dbReference type="NCBI Taxonomy" id="861532"/>
    <lineage>
        <taxon>Bacteria</taxon>
        <taxon>Bacillati</taxon>
        <taxon>Bacillota</taxon>
        <taxon>Bacilli</taxon>
        <taxon>Bacillales</taxon>
        <taxon>Paenibacillaceae</taxon>
        <taxon>Aneurinibacillus group</taxon>
        <taxon>Ammoniphilus</taxon>
    </lineage>
</organism>
<dbReference type="SMART" id="SM00257">
    <property type="entry name" value="LysM"/>
    <property type="match status" value="1"/>
</dbReference>
<dbReference type="Proteomes" id="UP001519343">
    <property type="component" value="Unassembled WGS sequence"/>
</dbReference>
<feature type="domain" description="LysM" evidence="2">
    <location>
        <begin position="409"/>
        <end position="452"/>
    </location>
</feature>
<keyword evidence="4" id="KW-1185">Reference proteome</keyword>
<dbReference type="CDD" id="cd00118">
    <property type="entry name" value="LysM"/>
    <property type="match status" value="1"/>
</dbReference>
<dbReference type="PROSITE" id="PS51782">
    <property type="entry name" value="LYSM"/>
    <property type="match status" value="1"/>
</dbReference>
<dbReference type="Pfam" id="PF01476">
    <property type="entry name" value="LysM"/>
    <property type="match status" value="1"/>
</dbReference>
<dbReference type="Gene3D" id="3.10.350.10">
    <property type="entry name" value="LysM domain"/>
    <property type="match status" value="1"/>
</dbReference>
<dbReference type="SUPFAM" id="SSF54106">
    <property type="entry name" value="LysM domain"/>
    <property type="match status" value="1"/>
</dbReference>
<feature type="region of interest" description="Disordered" evidence="1">
    <location>
        <begin position="364"/>
        <end position="388"/>
    </location>
</feature>
<evidence type="ECO:0000259" key="2">
    <source>
        <dbReference type="PROSITE" id="PS51782"/>
    </source>
</evidence>
<evidence type="ECO:0000313" key="4">
    <source>
        <dbReference type="Proteomes" id="UP001519343"/>
    </source>
</evidence>
<dbReference type="EMBL" id="JAGGKT010000001">
    <property type="protein sequence ID" value="MBP1930395.1"/>
    <property type="molecule type" value="Genomic_DNA"/>
</dbReference>
<feature type="compositionally biased region" description="Acidic residues" evidence="1">
    <location>
        <begin position="266"/>
        <end position="280"/>
    </location>
</feature>
<feature type="compositionally biased region" description="Basic and acidic residues" evidence="1">
    <location>
        <begin position="282"/>
        <end position="296"/>
    </location>
</feature>
<dbReference type="Pfam" id="PF20918">
    <property type="entry name" value="SPOCS_spoVID-N"/>
    <property type="match status" value="1"/>
</dbReference>
<evidence type="ECO:0000256" key="1">
    <source>
        <dbReference type="SAM" id="MobiDB-lite"/>
    </source>
</evidence>